<dbReference type="GO" id="GO:0042450">
    <property type="term" value="P:L-arginine biosynthetic process via ornithine"/>
    <property type="evidence" value="ECO:0007669"/>
    <property type="project" value="InterPro"/>
</dbReference>
<organism evidence="2 3">
    <name type="scientific">Schaalia georgiae</name>
    <dbReference type="NCBI Taxonomy" id="52768"/>
    <lineage>
        <taxon>Bacteria</taxon>
        <taxon>Bacillati</taxon>
        <taxon>Actinomycetota</taxon>
        <taxon>Actinomycetes</taxon>
        <taxon>Actinomycetales</taxon>
        <taxon>Actinomycetaceae</taxon>
        <taxon>Schaalia</taxon>
    </lineage>
</organism>
<dbReference type="SUPFAM" id="SSF48557">
    <property type="entry name" value="L-aspartase-like"/>
    <property type="match status" value="1"/>
</dbReference>
<reference evidence="2" key="1">
    <citation type="submission" date="2020-04" db="EMBL/GenBank/DDBJ databases">
        <title>Deep metagenomics examines the oral microbiome during advanced dental caries in children, revealing novel taxa and co-occurrences with host molecules.</title>
        <authorList>
            <person name="Baker J.L."/>
            <person name="Morton J.T."/>
            <person name="Dinis M."/>
            <person name="Alvarez R."/>
            <person name="Tran N.C."/>
            <person name="Knight R."/>
            <person name="Edlund A."/>
        </authorList>
    </citation>
    <scope>NUCLEOTIDE SEQUENCE</scope>
    <source>
        <strain evidence="2">JCVI_32_bin.64</strain>
    </source>
</reference>
<protein>
    <submittedName>
        <fullName evidence="2">Argininosuccinate lyase</fullName>
    </submittedName>
</protein>
<sequence length="87" mass="9236">MTANDHVSLWGGRFSGAPADALSALSVSTHFDWRLAGADIAGSHAHADALHAVGLLSDDEARRMHEALRRLDDDVRSGAFKAGPDDE</sequence>
<accession>A0A929MZF3</accession>
<dbReference type="Proteomes" id="UP000718630">
    <property type="component" value="Unassembled WGS sequence"/>
</dbReference>
<feature type="non-terminal residue" evidence="2">
    <location>
        <position position="87"/>
    </location>
</feature>
<dbReference type="PANTHER" id="PTHR43814:SF1">
    <property type="entry name" value="ARGININOSUCCINATE LYASE"/>
    <property type="match status" value="1"/>
</dbReference>
<evidence type="ECO:0000313" key="2">
    <source>
        <dbReference type="EMBL" id="MBF0940044.1"/>
    </source>
</evidence>
<dbReference type="AlphaFoldDB" id="A0A929MZF3"/>
<dbReference type="GO" id="GO:0004056">
    <property type="term" value="F:argininosuccinate lyase activity"/>
    <property type="evidence" value="ECO:0007669"/>
    <property type="project" value="InterPro"/>
</dbReference>
<dbReference type="PANTHER" id="PTHR43814">
    <property type="entry name" value="ARGININOSUCCINATE LYASE"/>
    <property type="match status" value="1"/>
</dbReference>
<dbReference type="GO" id="GO:0005829">
    <property type="term" value="C:cytosol"/>
    <property type="evidence" value="ECO:0007669"/>
    <property type="project" value="TreeGrafter"/>
</dbReference>
<evidence type="ECO:0000313" key="3">
    <source>
        <dbReference type="Proteomes" id="UP000718630"/>
    </source>
</evidence>
<dbReference type="InterPro" id="IPR009049">
    <property type="entry name" value="Argininosuccinate_lyase"/>
</dbReference>
<comment type="caution">
    <text evidence="2">The sequence shown here is derived from an EMBL/GenBank/DDBJ whole genome shotgun (WGS) entry which is preliminary data.</text>
</comment>
<dbReference type="EMBL" id="JABZFZ010000171">
    <property type="protein sequence ID" value="MBF0940044.1"/>
    <property type="molecule type" value="Genomic_DNA"/>
</dbReference>
<proteinExistence type="predicted"/>
<dbReference type="InterPro" id="IPR024083">
    <property type="entry name" value="Fumarase/histidase_N"/>
</dbReference>
<gene>
    <name evidence="2" type="ORF">HXK03_04120</name>
</gene>
<evidence type="ECO:0000256" key="1">
    <source>
        <dbReference type="ARBA" id="ARBA00023239"/>
    </source>
</evidence>
<name>A0A929MZF3_9ACTO</name>
<dbReference type="InterPro" id="IPR008948">
    <property type="entry name" value="L-Aspartase-like"/>
</dbReference>
<keyword evidence="1 2" id="KW-0456">Lyase</keyword>
<dbReference type="Gene3D" id="1.10.275.10">
    <property type="entry name" value="Fumarase/aspartase (N-terminal domain)"/>
    <property type="match status" value="1"/>
</dbReference>